<evidence type="ECO:0000259" key="13">
    <source>
        <dbReference type="PROSITE" id="PS50089"/>
    </source>
</evidence>
<evidence type="ECO:0000256" key="2">
    <source>
        <dbReference type="ARBA" id="ARBA00001947"/>
    </source>
</evidence>
<proteinExistence type="inferred from homology"/>
<dbReference type="InterPro" id="IPR013083">
    <property type="entry name" value="Znf_RING/FYVE/PHD"/>
</dbReference>
<dbReference type="GO" id="GO:0016567">
    <property type="term" value="P:protein ubiquitination"/>
    <property type="evidence" value="ECO:0007669"/>
    <property type="project" value="InterPro"/>
</dbReference>
<keyword evidence="9 12" id="KW-0863">Zinc-finger</keyword>
<dbReference type="PROSITE" id="PS50089">
    <property type="entry name" value="ZF_RING_2"/>
    <property type="match status" value="1"/>
</dbReference>
<evidence type="ECO:0000259" key="14">
    <source>
        <dbReference type="PROSITE" id="PS51873"/>
    </source>
</evidence>
<dbReference type="AlphaFoldDB" id="A0AAW2ULH2"/>
<dbReference type="CDD" id="cd22582">
    <property type="entry name" value="BRcat_RBR_unk"/>
    <property type="match status" value="1"/>
</dbReference>
<evidence type="ECO:0000256" key="10">
    <source>
        <dbReference type="ARBA" id="ARBA00022786"/>
    </source>
</evidence>
<comment type="similarity">
    <text evidence="4">Belongs to the RBR family. Ariadne subfamily.</text>
</comment>
<evidence type="ECO:0000256" key="11">
    <source>
        <dbReference type="ARBA" id="ARBA00022833"/>
    </source>
</evidence>
<dbReference type="InterPro" id="IPR036397">
    <property type="entry name" value="RNaseH_sf"/>
</dbReference>
<evidence type="ECO:0000256" key="5">
    <source>
        <dbReference type="ARBA" id="ARBA00012251"/>
    </source>
</evidence>
<evidence type="ECO:0000256" key="12">
    <source>
        <dbReference type="PROSITE-ProRule" id="PRU00175"/>
    </source>
</evidence>
<evidence type="ECO:0000256" key="9">
    <source>
        <dbReference type="ARBA" id="ARBA00022771"/>
    </source>
</evidence>
<dbReference type="EC" id="2.3.2.31" evidence="5"/>
<dbReference type="PROSITE" id="PS51873">
    <property type="entry name" value="TRIAD"/>
    <property type="match status" value="1"/>
</dbReference>
<name>A0AAW2ULH2_SESRA</name>
<dbReference type="InterPro" id="IPR044066">
    <property type="entry name" value="TRIAD_supradom"/>
</dbReference>
<evidence type="ECO:0000256" key="3">
    <source>
        <dbReference type="ARBA" id="ARBA00003976"/>
    </source>
</evidence>
<evidence type="ECO:0000256" key="6">
    <source>
        <dbReference type="ARBA" id="ARBA00022679"/>
    </source>
</evidence>
<evidence type="ECO:0000256" key="7">
    <source>
        <dbReference type="ARBA" id="ARBA00022723"/>
    </source>
</evidence>
<keyword evidence="11" id="KW-0862">Zinc</keyword>
<reference evidence="15" key="1">
    <citation type="submission" date="2020-06" db="EMBL/GenBank/DDBJ databases">
        <authorList>
            <person name="Li T."/>
            <person name="Hu X."/>
            <person name="Zhang T."/>
            <person name="Song X."/>
            <person name="Zhang H."/>
            <person name="Dai N."/>
            <person name="Sheng W."/>
            <person name="Hou X."/>
            <person name="Wei L."/>
        </authorList>
    </citation>
    <scope>NUCLEOTIDE SEQUENCE</scope>
    <source>
        <strain evidence="15">G02</strain>
        <tissue evidence="15">Leaf</tissue>
    </source>
</reference>
<keyword evidence="6" id="KW-0808">Transferase</keyword>
<protein>
    <recommendedName>
        <fullName evidence="5">RBR-type E3 ubiquitin transferase</fullName>
        <ecNumber evidence="5">2.3.2.31</ecNumber>
    </recommendedName>
</protein>
<dbReference type="GO" id="GO:0004523">
    <property type="term" value="F:RNA-DNA hybrid ribonuclease activity"/>
    <property type="evidence" value="ECO:0007669"/>
    <property type="project" value="InterPro"/>
</dbReference>
<dbReference type="Pfam" id="PF01485">
    <property type="entry name" value="IBR"/>
    <property type="match status" value="1"/>
</dbReference>
<evidence type="ECO:0000313" key="15">
    <source>
        <dbReference type="EMBL" id="KAL0417755.1"/>
    </source>
</evidence>
<dbReference type="Gene3D" id="3.30.420.10">
    <property type="entry name" value="Ribonuclease H-like superfamily/Ribonuclease H"/>
    <property type="match status" value="1"/>
</dbReference>
<comment type="catalytic activity">
    <reaction evidence="1">
        <text>[E2 ubiquitin-conjugating enzyme]-S-ubiquitinyl-L-cysteine + [acceptor protein]-L-lysine = [E2 ubiquitin-conjugating enzyme]-L-cysteine + [acceptor protein]-N(6)-ubiquitinyl-L-lysine.</text>
        <dbReference type="EC" id="2.3.2.31"/>
    </reaction>
</comment>
<dbReference type="InterPro" id="IPR002867">
    <property type="entry name" value="IBR_dom"/>
</dbReference>
<sequence>MTGGMGVAICDQDDGLVFEISKGLNAKEHEGNTELVELKALIEGLHIAVAVDLKKIKIVSDNPLLYQYVTGKKHPMTANVAALANQMHLLLRKFAHVRASHVEKKKDVKFAVELAKKAMAFQFRKSLGHINEMNITCAICFGKTHVHQMFLLTSCLHRYCYSCMSKHVQFKLHQGVLPKCPHENCKSKLKLDTCKKFLTSELFNIMSQSVKESSIPAEEKIYCPYPRCSTLFSKAELQGSKGNSAGVTKQLGGIECPKCRGVFCVNCKVPWHANLSCFDYKTQNPYPSIEEKKLHSLATQNLWRQCPKCSNMVSLARDADMSFAINVEQNGETRSQPALVLSGTNIISSMTGIDIK</sequence>
<dbReference type="Gene3D" id="3.30.40.10">
    <property type="entry name" value="Zinc/RING finger domain, C3HC4 (zinc finger)"/>
    <property type="match status" value="1"/>
</dbReference>
<comment type="function">
    <text evidence="3">Might act as an E3 ubiquitin-protein ligase, or as part of E3 complex, which accepts ubiquitin from specific E2 ubiquitin-conjugating enzymes and then transfers it to substrates.</text>
</comment>
<dbReference type="FunFam" id="3.30.40.10:FF:000230">
    <property type="entry name" value="RBR-type E3 ubiquitin transferase"/>
    <property type="match status" value="1"/>
</dbReference>
<comment type="cofactor">
    <cofactor evidence="2">
        <name>Zn(2+)</name>
        <dbReference type="ChEBI" id="CHEBI:29105"/>
    </cofactor>
</comment>
<comment type="caution">
    <text evidence="15">The sequence shown here is derived from an EMBL/GenBank/DDBJ whole genome shotgun (WGS) entry which is preliminary data.</text>
</comment>
<dbReference type="PROSITE" id="PS00518">
    <property type="entry name" value="ZF_RING_1"/>
    <property type="match status" value="1"/>
</dbReference>
<dbReference type="InterPro" id="IPR017907">
    <property type="entry name" value="Znf_RING_CS"/>
</dbReference>
<dbReference type="InterPro" id="IPR012337">
    <property type="entry name" value="RNaseH-like_sf"/>
</dbReference>
<dbReference type="SUPFAM" id="SSF53098">
    <property type="entry name" value="Ribonuclease H-like"/>
    <property type="match status" value="1"/>
</dbReference>
<dbReference type="SMART" id="SM00647">
    <property type="entry name" value="IBR"/>
    <property type="match status" value="1"/>
</dbReference>
<accession>A0AAW2ULH2</accession>
<gene>
    <name evidence="15" type="ORF">Sradi_1189000</name>
</gene>
<dbReference type="Pfam" id="PF13456">
    <property type="entry name" value="RVT_3"/>
    <property type="match status" value="1"/>
</dbReference>
<dbReference type="InterPro" id="IPR031127">
    <property type="entry name" value="E3_UB_ligase_RBR"/>
</dbReference>
<dbReference type="PANTHER" id="PTHR11685">
    <property type="entry name" value="RBR FAMILY RING FINGER AND IBR DOMAIN-CONTAINING"/>
    <property type="match status" value="1"/>
</dbReference>
<feature type="domain" description="RING-type" evidence="13">
    <location>
        <begin position="137"/>
        <end position="181"/>
    </location>
</feature>
<dbReference type="SUPFAM" id="SSF57850">
    <property type="entry name" value="RING/U-box"/>
    <property type="match status" value="2"/>
</dbReference>
<evidence type="ECO:0000256" key="1">
    <source>
        <dbReference type="ARBA" id="ARBA00001798"/>
    </source>
</evidence>
<dbReference type="InterPro" id="IPR001841">
    <property type="entry name" value="Znf_RING"/>
</dbReference>
<keyword evidence="10" id="KW-0833">Ubl conjugation pathway</keyword>
<keyword evidence="8" id="KW-0677">Repeat</keyword>
<evidence type="ECO:0000256" key="4">
    <source>
        <dbReference type="ARBA" id="ARBA00005884"/>
    </source>
</evidence>
<keyword evidence="7" id="KW-0479">Metal-binding</keyword>
<evidence type="ECO:0000256" key="8">
    <source>
        <dbReference type="ARBA" id="ARBA00022737"/>
    </source>
</evidence>
<dbReference type="GO" id="GO:0061630">
    <property type="term" value="F:ubiquitin protein ligase activity"/>
    <property type="evidence" value="ECO:0007669"/>
    <property type="project" value="UniProtKB-EC"/>
</dbReference>
<dbReference type="GO" id="GO:0003676">
    <property type="term" value="F:nucleic acid binding"/>
    <property type="evidence" value="ECO:0007669"/>
    <property type="project" value="InterPro"/>
</dbReference>
<feature type="domain" description="RING-type" evidence="14">
    <location>
        <begin position="133"/>
        <end position="356"/>
    </location>
</feature>
<dbReference type="GO" id="GO:0008270">
    <property type="term" value="F:zinc ion binding"/>
    <property type="evidence" value="ECO:0007669"/>
    <property type="project" value="UniProtKB-KW"/>
</dbReference>
<reference evidence="15" key="2">
    <citation type="journal article" date="2024" name="Plant">
        <title>Genomic evolution and insights into agronomic trait innovations of Sesamum species.</title>
        <authorList>
            <person name="Miao H."/>
            <person name="Wang L."/>
            <person name="Qu L."/>
            <person name="Liu H."/>
            <person name="Sun Y."/>
            <person name="Le M."/>
            <person name="Wang Q."/>
            <person name="Wei S."/>
            <person name="Zheng Y."/>
            <person name="Lin W."/>
            <person name="Duan Y."/>
            <person name="Cao H."/>
            <person name="Xiong S."/>
            <person name="Wang X."/>
            <person name="Wei L."/>
            <person name="Li C."/>
            <person name="Ma Q."/>
            <person name="Ju M."/>
            <person name="Zhao R."/>
            <person name="Li G."/>
            <person name="Mu C."/>
            <person name="Tian Q."/>
            <person name="Mei H."/>
            <person name="Zhang T."/>
            <person name="Gao T."/>
            <person name="Zhang H."/>
        </authorList>
    </citation>
    <scope>NUCLEOTIDE SEQUENCE</scope>
    <source>
        <strain evidence="15">G02</strain>
    </source>
</reference>
<dbReference type="EMBL" id="JACGWJ010000005">
    <property type="protein sequence ID" value="KAL0417755.1"/>
    <property type="molecule type" value="Genomic_DNA"/>
</dbReference>
<dbReference type="InterPro" id="IPR002156">
    <property type="entry name" value="RNaseH_domain"/>
</dbReference>
<organism evidence="15">
    <name type="scientific">Sesamum radiatum</name>
    <name type="common">Black benniseed</name>
    <dbReference type="NCBI Taxonomy" id="300843"/>
    <lineage>
        <taxon>Eukaryota</taxon>
        <taxon>Viridiplantae</taxon>
        <taxon>Streptophyta</taxon>
        <taxon>Embryophyta</taxon>
        <taxon>Tracheophyta</taxon>
        <taxon>Spermatophyta</taxon>
        <taxon>Magnoliopsida</taxon>
        <taxon>eudicotyledons</taxon>
        <taxon>Gunneridae</taxon>
        <taxon>Pentapetalae</taxon>
        <taxon>asterids</taxon>
        <taxon>lamiids</taxon>
        <taxon>Lamiales</taxon>
        <taxon>Pedaliaceae</taxon>
        <taxon>Sesamum</taxon>
    </lineage>
</organism>